<dbReference type="Proteomes" id="UP000480151">
    <property type="component" value="Unassembled WGS sequence"/>
</dbReference>
<name>A0A6M1PIU3_9BACL</name>
<dbReference type="EMBL" id="JAAKGU010000004">
    <property type="protein sequence ID" value="NGM83106.1"/>
    <property type="molecule type" value="Genomic_DNA"/>
</dbReference>
<evidence type="ECO:0000313" key="2">
    <source>
        <dbReference type="Proteomes" id="UP000480151"/>
    </source>
</evidence>
<proteinExistence type="predicted"/>
<evidence type="ECO:0000313" key="1">
    <source>
        <dbReference type="EMBL" id="NGM83106.1"/>
    </source>
</evidence>
<sequence length="96" mass="11122">MKNDNFCDITGLWIPPKFPYITFNGGGYTYSHVSLYGFYRHVDIMLSMGSNTLASEIFTHEVPDIEVLNQLHLIEDYFPMGIKVTKEHVFPDAYIR</sequence>
<gene>
    <name evidence="1" type="ORF">G5B47_11845</name>
</gene>
<accession>A0A6M1PIU3</accession>
<organism evidence="1 2">
    <name type="scientific">Paenibacillus apii</name>
    <dbReference type="NCBI Taxonomy" id="1850370"/>
    <lineage>
        <taxon>Bacteria</taxon>
        <taxon>Bacillati</taxon>
        <taxon>Bacillota</taxon>
        <taxon>Bacilli</taxon>
        <taxon>Bacillales</taxon>
        <taxon>Paenibacillaceae</taxon>
        <taxon>Paenibacillus</taxon>
    </lineage>
</organism>
<dbReference type="RefSeq" id="WP_165098178.1">
    <property type="nucleotide sequence ID" value="NZ_JAAKGU010000004.1"/>
</dbReference>
<keyword evidence="2" id="KW-1185">Reference proteome</keyword>
<reference evidence="1 2" key="1">
    <citation type="submission" date="2020-02" db="EMBL/GenBank/DDBJ databases">
        <authorList>
            <person name="Gao J."/>
            <person name="Sun J."/>
        </authorList>
    </citation>
    <scope>NUCLEOTIDE SEQUENCE [LARGE SCALE GENOMIC DNA]</scope>
    <source>
        <strain evidence="1 2">7124</strain>
    </source>
</reference>
<comment type="caution">
    <text evidence="1">The sequence shown here is derived from an EMBL/GenBank/DDBJ whole genome shotgun (WGS) entry which is preliminary data.</text>
</comment>
<protein>
    <submittedName>
        <fullName evidence="1">Uncharacterized protein</fullName>
    </submittedName>
</protein>
<dbReference type="AlphaFoldDB" id="A0A6M1PIU3"/>